<protein>
    <submittedName>
        <fullName evidence="3">Acyl-CoA carboxylase subunit beta</fullName>
        <ecNumber evidence="3">6.-.-.-</ecNumber>
    </submittedName>
</protein>
<evidence type="ECO:0000256" key="1">
    <source>
        <dbReference type="SAM" id="MobiDB-lite"/>
    </source>
</evidence>
<reference evidence="4" key="1">
    <citation type="journal article" date="2019" name="Int. J. Syst. Evol. Microbiol.">
        <title>The Global Catalogue of Microorganisms (GCM) 10K type strain sequencing project: providing services to taxonomists for standard genome sequencing and annotation.</title>
        <authorList>
            <consortium name="The Broad Institute Genomics Platform"/>
            <consortium name="The Broad Institute Genome Sequencing Center for Infectious Disease"/>
            <person name="Wu L."/>
            <person name="Ma J."/>
        </authorList>
    </citation>
    <scope>NUCLEOTIDE SEQUENCE [LARGE SCALE GENOMIC DNA]</scope>
    <source>
        <strain evidence="4">KCTC 32255</strain>
    </source>
</reference>
<dbReference type="PROSITE" id="PS50989">
    <property type="entry name" value="COA_CT_CTER"/>
    <property type="match status" value="1"/>
</dbReference>
<evidence type="ECO:0000259" key="2">
    <source>
        <dbReference type="PROSITE" id="PS50989"/>
    </source>
</evidence>
<sequence>MTENRPAERDSSGEPGRSTVGFSWEAELRQFDVRRERARKLGGERRVNRQREQGRYTIRERIEKIAESFSEIGEFAVYHEYDALGNKLGTLPSSYVCGLAKVDGRYVALGGEDFTVRGGAPQTYLDRMKGGTGGFIDDLAHDYKIPLMLFVEGVGGDVAGQEEKGHAYLNNSISWNRCFEVLSEVPVLSMVSGVAVGAASARALASHFSVITKDSVLITGGPPLVRRALGIEIDKFDLGGAKLVTSIGAVDNLAEDEDDAMNQMRRVLSYLPQNAWQLPERAPCTDPVTRRAPELLEIIPENRRQAYRASRVIQAVVDQDSFFEIGSRWGKSLTTGLARIDGIPIGVLANNPQSLGGAMDAAACDKQVRLISLCNTFHLPILYFVDVPGFMVGPQAEKDNTLRWGLKAMESIISATVPVVTIQVRKSYGLAVSATSNPEKLGLRLAWPSGEWGDLPIEGGVEAAYRREIEASENPEQLRAEIEARMGALVDPWRTAEAFGVEHMIDPRATREIVATFFEASLGSMSAGGNLPRPDWRGRS</sequence>
<dbReference type="InterPro" id="IPR051047">
    <property type="entry name" value="AccD/PCCB"/>
</dbReference>
<dbReference type="RefSeq" id="WP_345393464.1">
    <property type="nucleotide sequence ID" value="NZ_BAABLA010000019.1"/>
</dbReference>
<dbReference type="Pfam" id="PF01039">
    <property type="entry name" value="Carboxyl_trans"/>
    <property type="match status" value="1"/>
</dbReference>
<evidence type="ECO:0000313" key="4">
    <source>
        <dbReference type="Proteomes" id="UP001596337"/>
    </source>
</evidence>
<dbReference type="InterPro" id="IPR018376">
    <property type="entry name" value="Enoyl-CoA_hyd/isom_CS"/>
</dbReference>
<feature type="region of interest" description="Disordered" evidence="1">
    <location>
        <begin position="1"/>
        <end position="21"/>
    </location>
</feature>
<dbReference type="Proteomes" id="UP001596337">
    <property type="component" value="Unassembled WGS sequence"/>
</dbReference>
<dbReference type="Gene3D" id="3.90.226.10">
    <property type="entry name" value="2-enoyl-CoA Hydratase, Chain A, domain 1"/>
    <property type="match status" value="2"/>
</dbReference>
<feature type="domain" description="CoA carboxyltransferase C-terminal" evidence="2">
    <location>
        <begin position="287"/>
        <end position="524"/>
    </location>
</feature>
<dbReference type="InterPro" id="IPR011763">
    <property type="entry name" value="COA_CT_C"/>
</dbReference>
<proteinExistence type="predicted"/>
<name>A0ABW2C3N7_9PSEU</name>
<gene>
    <name evidence="3" type="ORF">ACFQGD_18395</name>
</gene>
<dbReference type="EC" id="6.-.-.-" evidence="3"/>
<keyword evidence="4" id="KW-1185">Reference proteome</keyword>
<evidence type="ECO:0000313" key="3">
    <source>
        <dbReference type="EMBL" id="MFC6869118.1"/>
    </source>
</evidence>
<feature type="compositionally biased region" description="Basic and acidic residues" evidence="1">
    <location>
        <begin position="1"/>
        <end position="12"/>
    </location>
</feature>
<dbReference type="EMBL" id="JBHSXX010000001">
    <property type="protein sequence ID" value="MFC6869118.1"/>
    <property type="molecule type" value="Genomic_DNA"/>
</dbReference>
<comment type="caution">
    <text evidence="3">The sequence shown here is derived from an EMBL/GenBank/DDBJ whole genome shotgun (WGS) entry which is preliminary data.</text>
</comment>
<dbReference type="PANTHER" id="PTHR43842">
    <property type="entry name" value="PROPIONYL-COA CARBOXYLASE BETA CHAIN"/>
    <property type="match status" value="1"/>
</dbReference>
<dbReference type="InterPro" id="IPR029045">
    <property type="entry name" value="ClpP/crotonase-like_dom_sf"/>
</dbReference>
<keyword evidence="3" id="KW-0436">Ligase</keyword>
<dbReference type="PANTHER" id="PTHR43842:SF2">
    <property type="entry name" value="PROPIONYL-COA CARBOXYLASE BETA CHAIN, MITOCHONDRIAL"/>
    <property type="match status" value="1"/>
</dbReference>
<dbReference type="InterPro" id="IPR034733">
    <property type="entry name" value="AcCoA_carboxyl_beta"/>
</dbReference>
<organism evidence="3 4">
    <name type="scientific">Haloechinothrix salitolerans</name>
    <dbReference type="NCBI Taxonomy" id="926830"/>
    <lineage>
        <taxon>Bacteria</taxon>
        <taxon>Bacillati</taxon>
        <taxon>Actinomycetota</taxon>
        <taxon>Actinomycetes</taxon>
        <taxon>Pseudonocardiales</taxon>
        <taxon>Pseudonocardiaceae</taxon>
        <taxon>Haloechinothrix</taxon>
    </lineage>
</organism>
<dbReference type="PROSITE" id="PS00166">
    <property type="entry name" value="ENOYL_COA_HYDRATASE"/>
    <property type="match status" value="1"/>
</dbReference>
<dbReference type="GO" id="GO:0016874">
    <property type="term" value="F:ligase activity"/>
    <property type="evidence" value="ECO:0007669"/>
    <property type="project" value="UniProtKB-KW"/>
</dbReference>
<accession>A0ABW2C3N7</accession>
<dbReference type="SUPFAM" id="SSF52096">
    <property type="entry name" value="ClpP/crotonase"/>
    <property type="match status" value="2"/>
</dbReference>